<reference evidence="2 3" key="1">
    <citation type="submission" date="2015-07" db="EMBL/GenBank/DDBJ databases">
        <title>The genome of Dufourea novaeangliae.</title>
        <authorList>
            <person name="Pan H."/>
            <person name="Kapheim K."/>
        </authorList>
    </citation>
    <scope>NUCLEOTIDE SEQUENCE [LARGE SCALE GENOMIC DNA]</scope>
    <source>
        <strain evidence="2">0120121106</strain>
        <tissue evidence="2">Whole body</tissue>
    </source>
</reference>
<feature type="region of interest" description="Disordered" evidence="1">
    <location>
        <begin position="74"/>
        <end position="143"/>
    </location>
</feature>
<dbReference type="EMBL" id="KQ434820">
    <property type="protein sequence ID" value="KZC07043.1"/>
    <property type="molecule type" value="Genomic_DNA"/>
</dbReference>
<feature type="compositionally biased region" description="Basic and acidic residues" evidence="1">
    <location>
        <begin position="98"/>
        <end position="112"/>
    </location>
</feature>
<feature type="compositionally biased region" description="Basic and acidic residues" evidence="1">
    <location>
        <begin position="217"/>
        <end position="227"/>
    </location>
</feature>
<keyword evidence="3" id="KW-1185">Reference proteome</keyword>
<name>A0A154P5B0_DUFNO</name>
<organism evidence="2 3">
    <name type="scientific">Dufourea novaeangliae</name>
    <name type="common">Sweat bee</name>
    <dbReference type="NCBI Taxonomy" id="178035"/>
    <lineage>
        <taxon>Eukaryota</taxon>
        <taxon>Metazoa</taxon>
        <taxon>Ecdysozoa</taxon>
        <taxon>Arthropoda</taxon>
        <taxon>Hexapoda</taxon>
        <taxon>Insecta</taxon>
        <taxon>Pterygota</taxon>
        <taxon>Neoptera</taxon>
        <taxon>Endopterygota</taxon>
        <taxon>Hymenoptera</taxon>
        <taxon>Apocrita</taxon>
        <taxon>Aculeata</taxon>
        <taxon>Apoidea</taxon>
        <taxon>Anthophila</taxon>
        <taxon>Halictidae</taxon>
        <taxon>Rophitinae</taxon>
        <taxon>Dufourea</taxon>
    </lineage>
</organism>
<dbReference type="AlphaFoldDB" id="A0A154P5B0"/>
<proteinExistence type="predicted"/>
<evidence type="ECO:0000313" key="3">
    <source>
        <dbReference type="Proteomes" id="UP000076502"/>
    </source>
</evidence>
<feature type="compositionally biased region" description="Basic and acidic residues" evidence="1">
    <location>
        <begin position="238"/>
        <end position="257"/>
    </location>
</feature>
<protein>
    <submittedName>
        <fullName evidence="2">Uncharacterized protein</fullName>
    </submittedName>
</protein>
<feature type="compositionally biased region" description="Basic and acidic residues" evidence="1">
    <location>
        <begin position="192"/>
        <end position="209"/>
    </location>
</feature>
<evidence type="ECO:0000313" key="2">
    <source>
        <dbReference type="EMBL" id="KZC07043.1"/>
    </source>
</evidence>
<sequence>MVASQRAAVAPNENVWDLLMNRIGDFLAVLVVKAQSKGRDHERKIHVSQKKGWLGLQKHAGDIQVCINRSEGKKSRISRANLAESARRRTDTSPPEESILRNEHGPAVADRRERRRRKAGKKDKGRSDEGKYLPYIGRRGRGLQGARGLRGIADWFSSNGIDWRRERARQREREGVAVGVKGGCHAGSPGKVIDRVSPEEKRSGEDSRAENTGGWKELWEKDEERTGSQKTPGWFGRGLEERRDRVEKDGSPRSVER</sequence>
<feature type="region of interest" description="Disordered" evidence="1">
    <location>
        <begin position="174"/>
        <end position="257"/>
    </location>
</feature>
<gene>
    <name evidence="2" type="ORF">WN55_08927</name>
</gene>
<evidence type="ECO:0000256" key="1">
    <source>
        <dbReference type="SAM" id="MobiDB-lite"/>
    </source>
</evidence>
<accession>A0A154P5B0</accession>
<feature type="compositionally biased region" description="Basic residues" evidence="1">
    <location>
        <begin position="113"/>
        <end position="124"/>
    </location>
</feature>
<dbReference type="Proteomes" id="UP000076502">
    <property type="component" value="Unassembled WGS sequence"/>
</dbReference>